<dbReference type="GO" id="GO:0016787">
    <property type="term" value="F:hydrolase activity"/>
    <property type="evidence" value="ECO:0007669"/>
    <property type="project" value="UniProtKB-KW"/>
</dbReference>
<evidence type="ECO:0000313" key="3">
    <source>
        <dbReference type="EMBL" id="THD08401.1"/>
    </source>
</evidence>
<feature type="chain" id="PRO_5020680355" evidence="1">
    <location>
        <begin position="25"/>
        <end position="350"/>
    </location>
</feature>
<dbReference type="PANTHER" id="PTHR43798">
    <property type="entry name" value="MONOACYLGLYCEROL LIPASE"/>
    <property type="match status" value="1"/>
</dbReference>
<dbReference type="PRINTS" id="PR00111">
    <property type="entry name" value="ABHYDROLASE"/>
</dbReference>
<dbReference type="OrthoDB" id="7185741at2"/>
<dbReference type="Gene3D" id="3.40.50.1820">
    <property type="entry name" value="alpha/beta hydrolase"/>
    <property type="match status" value="1"/>
</dbReference>
<feature type="signal peptide" evidence="1">
    <location>
        <begin position="1"/>
        <end position="24"/>
    </location>
</feature>
<dbReference type="InterPro" id="IPR000073">
    <property type="entry name" value="AB_hydrolase_1"/>
</dbReference>
<comment type="caution">
    <text evidence="3">The sequence shown here is derived from an EMBL/GenBank/DDBJ whole genome shotgun (WGS) entry which is preliminary data.</text>
</comment>
<dbReference type="SUPFAM" id="SSF53474">
    <property type="entry name" value="alpha/beta-Hydrolases"/>
    <property type="match status" value="1"/>
</dbReference>
<accession>A0A4V3USX4</accession>
<keyword evidence="1" id="KW-0732">Signal</keyword>
<dbReference type="EMBL" id="MWIO01000016">
    <property type="protein sequence ID" value="THD08401.1"/>
    <property type="molecule type" value="Genomic_DNA"/>
</dbReference>
<evidence type="ECO:0000313" key="4">
    <source>
        <dbReference type="Proteomes" id="UP000306317"/>
    </source>
</evidence>
<dbReference type="InterPro" id="IPR029058">
    <property type="entry name" value="AB_hydrolase_fold"/>
</dbReference>
<name>A0A4V3USX4_9GAMM</name>
<feature type="domain" description="AB hydrolase-1" evidence="2">
    <location>
        <begin position="63"/>
        <end position="183"/>
    </location>
</feature>
<dbReference type="InterPro" id="IPR050266">
    <property type="entry name" value="AB_hydrolase_sf"/>
</dbReference>
<dbReference type="Proteomes" id="UP000306317">
    <property type="component" value="Unassembled WGS sequence"/>
</dbReference>
<dbReference type="RefSeq" id="WP_136257765.1">
    <property type="nucleotide sequence ID" value="NZ_MWIO01000016.1"/>
</dbReference>
<proteinExistence type="predicted"/>
<dbReference type="AlphaFoldDB" id="A0A4V3USX4"/>
<keyword evidence="4" id="KW-1185">Reference proteome</keyword>
<organism evidence="3 4">
    <name type="scientific">Rhodanobacter lindaniclasticus</name>
    <dbReference type="NCBI Taxonomy" id="75310"/>
    <lineage>
        <taxon>Bacteria</taxon>
        <taxon>Pseudomonadati</taxon>
        <taxon>Pseudomonadota</taxon>
        <taxon>Gammaproteobacteria</taxon>
        <taxon>Lysobacterales</taxon>
        <taxon>Rhodanobacteraceae</taxon>
        <taxon>Rhodanobacter</taxon>
    </lineage>
</organism>
<dbReference type="Pfam" id="PF00561">
    <property type="entry name" value="Abhydrolase_1"/>
    <property type="match status" value="1"/>
</dbReference>
<reference evidence="3 4" key="1">
    <citation type="submission" date="2017-02" db="EMBL/GenBank/DDBJ databases">
        <title>Whole genome sequencing of Rhodanobacter lindaniclasticus DSM 17932.</title>
        <authorList>
            <person name="Kumar S."/>
            <person name="Patil P."/>
            <person name="Patil P.B."/>
        </authorList>
    </citation>
    <scope>NUCLEOTIDE SEQUENCE [LARGE SCALE GENOMIC DNA]</scope>
    <source>
        <strain evidence="3 4">DSM 17932</strain>
    </source>
</reference>
<sequence length="350" mass="36738">MEYRPAGLLGLACSGLLIAAVATAGSPPPATTPDSYAQPGQRIAIDHGRSLNLRCSGSGPMTVLLEAGAHADSQSWFRVQPLLESHARVCAYDRAGYGFSDEGPLPRDLAADVADLRALIRAAGLRAPLLLVGHSLGSNIVRRYASEHPDDVAGMVLVDPPAQDQARFLPASWTKDEAALTTQRDAFIASCEQGAEHGTLDQPPPALASCVGGPLPWQSAAVAAADHARKLRPAFWHTLRSELAQNVSVFAAPVPANESHGGMPLLVLQASGTYADAPAAMRRPLEAARAATQQRIVASSTRGMLRKVADSSHDIEMDQPQAIADAVMQVLKELAPARADVASRAPATAQ</sequence>
<evidence type="ECO:0000259" key="2">
    <source>
        <dbReference type="Pfam" id="PF00561"/>
    </source>
</evidence>
<protein>
    <submittedName>
        <fullName evidence="3">Alpha/beta hydrolase</fullName>
    </submittedName>
</protein>
<evidence type="ECO:0000256" key="1">
    <source>
        <dbReference type="SAM" id="SignalP"/>
    </source>
</evidence>
<gene>
    <name evidence="3" type="ORF">B1991_05790</name>
</gene>
<keyword evidence="3" id="KW-0378">Hydrolase</keyword>